<name>A0A0F9L1J8_9ZZZZ</name>
<protein>
    <submittedName>
        <fullName evidence="1">Uncharacterized protein</fullName>
    </submittedName>
</protein>
<accession>A0A0F9L1J8</accession>
<gene>
    <name evidence="1" type="ORF">LCGC14_1334640</name>
</gene>
<dbReference type="AlphaFoldDB" id="A0A0F9L1J8"/>
<comment type="caution">
    <text evidence="1">The sequence shown here is derived from an EMBL/GenBank/DDBJ whole genome shotgun (WGS) entry which is preliminary data.</text>
</comment>
<evidence type="ECO:0000313" key="1">
    <source>
        <dbReference type="EMBL" id="KKM80946.1"/>
    </source>
</evidence>
<dbReference type="EMBL" id="LAZR01008104">
    <property type="protein sequence ID" value="KKM80946.1"/>
    <property type="molecule type" value="Genomic_DNA"/>
</dbReference>
<proteinExistence type="predicted"/>
<organism evidence="1">
    <name type="scientific">marine sediment metagenome</name>
    <dbReference type="NCBI Taxonomy" id="412755"/>
    <lineage>
        <taxon>unclassified sequences</taxon>
        <taxon>metagenomes</taxon>
        <taxon>ecological metagenomes</taxon>
    </lineage>
</organism>
<sequence length="54" mass="6473">MKKVIEKLTEQIEMHERHLMAFYQNNDKENISYFQPFIDGLLFARDLLEGDGQK</sequence>
<reference evidence="1" key="1">
    <citation type="journal article" date="2015" name="Nature">
        <title>Complex archaea that bridge the gap between prokaryotes and eukaryotes.</title>
        <authorList>
            <person name="Spang A."/>
            <person name="Saw J.H."/>
            <person name="Jorgensen S.L."/>
            <person name="Zaremba-Niedzwiedzka K."/>
            <person name="Martijn J."/>
            <person name="Lind A.E."/>
            <person name="van Eijk R."/>
            <person name="Schleper C."/>
            <person name="Guy L."/>
            <person name="Ettema T.J."/>
        </authorList>
    </citation>
    <scope>NUCLEOTIDE SEQUENCE</scope>
</reference>